<evidence type="ECO:0000313" key="17">
    <source>
        <dbReference type="EMBL" id="MBC5995116.1"/>
    </source>
</evidence>
<dbReference type="SUPFAM" id="SSF55008">
    <property type="entry name" value="HMA, heavy metal-associated domain"/>
    <property type="match status" value="1"/>
</dbReference>
<evidence type="ECO:0000313" key="18">
    <source>
        <dbReference type="Proteomes" id="UP000603640"/>
    </source>
</evidence>
<dbReference type="GO" id="GO:0046872">
    <property type="term" value="F:metal ion binding"/>
    <property type="evidence" value="ECO:0007669"/>
    <property type="project" value="UniProtKB-KW"/>
</dbReference>
<evidence type="ECO:0000256" key="10">
    <source>
        <dbReference type="ARBA" id="ARBA00022914"/>
    </source>
</evidence>
<dbReference type="RefSeq" id="WP_187069166.1">
    <property type="nucleotide sequence ID" value="NZ_JACRVF010000009.1"/>
</dbReference>
<accession>A0A923NBZ6</accession>
<dbReference type="EMBL" id="JACRVF010000009">
    <property type="protein sequence ID" value="MBC5995116.1"/>
    <property type="molecule type" value="Genomic_DNA"/>
</dbReference>
<reference evidence="17" key="1">
    <citation type="submission" date="2020-08" db="EMBL/GenBank/DDBJ databases">
        <title>Pontibacter sp. SD6 16S ribosomal RNA gene Genome sequencing and assembly.</title>
        <authorList>
            <person name="Kang M."/>
        </authorList>
    </citation>
    <scope>NUCLEOTIDE SEQUENCE</scope>
    <source>
        <strain evidence="17">SD6</strain>
    </source>
</reference>
<evidence type="ECO:0000256" key="15">
    <source>
        <dbReference type="SAM" id="Phobius"/>
    </source>
</evidence>
<keyword evidence="5" id="KW-0475">Mercuric resistance</keyword>
<proteinExistence type="inferred from homology"/>
<dbReference type="Pfam" id="PF00403">
    <property type="entry name" value="HMA"/>
    <property type="match status" value="1"/>
</dbReference>
<evidence type="ECO:0000256" key="13">
    <source>
        <dbReference type="ARBA" id="ARBA00030934"/>
    </source>
</evidence>
<dbReference type="NCBIfam" id="NF033556">
    <property type="entry name" value="MerTP_fusion"/>
    <property type="match status" value="1"/>
</dbReference>
<dbReference type="PANTHER" id="PTHR46594">
    <property type="entry name" value="P-TYPE CATION-TRANSPORTING ATPASE"/>
    <property type="match status" value="1"/>
</dbReference>
<evidence type="ECO:0000256" key="7">
    <source>
        <dbReference type="ARBA" id="ARBA00022519"/>
    </source>
</evidence>
<dbReference type="InterPro" id="IPR001802">
    <property type="entry name" value="MerP/CopZ"/>
</dbReference>
<feature type="transmembrane region" description="Helical" evidence="15">
    <location>
        <begin position="18"/>
        <end position="39"/>
    </location>
</feature>
<dbReference type="InterPro" id="IPR036163">
    <property type="entry name" value="HMA_dom_sf"/>
</dbReference>
<comment type="caution">
    <text evidence="17">The sequence shown here is derived from an EMBL/GenBank/DDBJ whole genome shotgun (WGS) entry which is preliminary data.</text>
</comment>
<dbReference type="Proteomes" id="UP000603640">
    <property type="component" value="Unassembled WGS sequence"/>
</dbReference>
<dbReference type="FunFam" id="3.30.70.100:FF:000001">
    <property type="entry name" value="ATPase copper transporting beta"/>
    <property type="match status" value="1"/>
</dbReference>
<dbReference type="PROSITE" id="PS50846">
    <property type="entry name" value="HMA_2"/>
    <property type="match status" value="1"/>
</dbReference>
<feature type="domain" description="HMA" evidence="16">
    <location>
        <begin position="141"/>
        <end position="207"/>
    </location>
</feature>
<feature type="transmembrane region" description="Helical" evidence="15">
    <location>
        <begin position="59"/>
        <end position="76"/>
    </location>
</feature>
<evidence type="ECO:0000256" key="1">
    <source>
        <dbReference type="ARBA" id="ARBA00004429"/>
    </source>
</evidence>
<evidence type="ECO:0000256" key="6">
    <source>
        <dbReference type="ARBA" id="ARBA00022475"/>
    </source>
</evidence>
<comment type="subcellular location">
    <subcellularLocation>
        <location evidence="1">Cell inner membrane</location>
        <topology evidence="1">Multi-pass membrane protein</topology>
    </subcellularLocation>
</comment>
<evidence type="ECO:0000256" key="12">
    <source>
        <dbReference type="ARBA" id="ARBA00023136"/>
    </source>
</evidence>
<dbReference type="Pfam" id="PF02411">
    <property type="entry name" value="MerT"/>
    <property type="match status" value="1"/>
</dbReference>
<keyword evidence="9" id="KW-0479">Metal-binding</keyword>
<organism evidence="17 18">
    <name type="scientific">Pontibacter cellulosilyticus</name>
    <dbReference type="NCBI Taxonomy" id="1720253"/>
    <lineage>
        <taxon>Bacteria</taxon>
        <taxon>Pseudomonadati</taxon>
        <taxon>Bacteroidota</taxon>
        <taxon>Cytophagia</taxon>
        <taxon>Cytophagales</taxon>
        <taxon>Hymenobacteraceae</taxon>
        <taxon>Pontibacter</taxon>
    </lineage>
</organism>
<comment type="function">
    <text evidence="14">Involved in mercury resistance. Probably transfers a mercuric ion from the periplasmic Hg(2+)-binding protein MerP to the cytoplasmic mercuric reductase MerA.</text>
</comment>
<evidence type="ECO:0000259" key="16">
    <source>
        <dbReference type="PROSITE" id="PS50846"/>
    </source>
</evidence>
<evidence type="ECO:0000256" key="11">
    <source>
        <dbReference type="ARBA" id="ARBA00022989"/>
    </source>
</evidence>
<dbReference type="PRINTS" id="PR00946">
    <property type="entry name" value="HGSCAVENGER"/>
</dbReference>
<protein>
    <recommendedName>
        <fullName evidence="3">Mercuric transport protein MerT</fullName>
    </recommendedName>
    <alternativeName>
        <fullName evidence="13">Mercury ion transport protein</fullName>
    </alternativeName>
</protein>
<comment type="similarity">
    <text evidence="2">Belongs to the MerT family.</text>
</comment>
<keyword evidence="7" id="KW-0997">Cell inner membrane</keyword>
<dbReference type="CDD" id="cd00371">
    <property type="entry name" value="HMA"/>
    <property type="match status" value="1"/>
</dbReference>
<dbReference type="GO" id="GO:0015097">
    <property type="term" value="F:mercury ion transmembrane transporter activity"/>
    <property type="evidence" value="ECO:0007669"/>
    <property type="project" value="InterPro"/>
</dbReference>
<dbReference type="InterPro" id="IPR006121">
    <property type="entry name" value="HMA_dom"/>
</dbReference>
<evidence type="ECO:0000256" key="4">
    <source>
        <dbReference type="ARBA" id="ARBA00022448"/>
    </source>
</evidence>
<evidence type="ECO:0000256" key="2">
    <source>
        <dbReference type="ARBA" id="ARBA00008224"/>
    </source>
</evidence>
<feature type="transmembrane region" description="Helical" evidence="15">
    <location>
        <begin position="103"/>
        <end position="125"/>
    </location>
</feature>
<keyword evidence="4" id="KW-0813">Transport</keyword>
<dbReference type="Gene3D" id="3.30.70.100">
    <property type="match status" value="1"/>
</dbReference>
<dbReference type="InterPro" id="IPR003457">
    <property type="entry name" value="Transprt_MerT"/>
</dbReference>
<sequence length="212" mass="22993">MKTQENSLKSSGAPTEKIWLGTSLVAALGASLCCITPLVALVAGTTSSLAVSFSWLEPLRPYLIGLTTLVLAFAWYQKLMPSKQVDCDCKTNLKSNFMQSKTFLFLVSLFAAAMLAFPSYAQIFYPQLQGQQTTADKSNVQIVEIKIKGMTCAGCEGHVNSEVNKLAGILKVETSYADGNTLVKFDKTKTDVKQIEKAVSATGYKVTQVNLK</sequence>
<dbReference type="Gene3D" id="1.10.287.910">
    <property type="entry name" value="bacterial mercury transporter, merf"/>
    <property type="match status" value="1"/>
</dbReference>
<keyword evidence="18" id="KW-1185">Reference proteome</keyword>
<evidence type="ECO:0000256" key="9">
    <source>
        <dbReference type="ARBA" id="ARBA00022723"/>
    </source>
</evidence>
<evidence type="ECO:0000256" key="8">
    <source>
        <dbReference type="ARBA" id="ARBA00022692"/>
    </source>
</evidence>
<keyword evidence="12 15" id="KW-0472">Membrane</keyword>
<name>A0A923NBZ6_9BACT</name>
<evidence type="ECO:0000256" key="14">
    <source>
        <dbReference type="ARBA" id="ARBA00045720"/>
    </source>
</evidence>
<keyword evidence="10" id="KW-0476">Mercury</keyword>
<keyword evidence="6" id="KW-1003">Cell membrane</keyword>
<gene>
    <name evidence="17" type="primary">merTP</name>
    <name evidence="17" type="ORF">H8S84_19885</name>
</gene>
<evidence type="ECO:0000256" key="3">
    <source>
        <dbReference type="ARBA" id="ARBA00017053"/>
    </source>
</evidence>
<keyword evidence="8 15" id="KW-0812">Transmembrane</keyword>
<keyword evidence="11 15" id="KW-1133">Transmembrane helix</keyword>
<dbReference type="AlphaFoldDB" id="A0A923NBZ6"/>
<evidence type="ECO:0000256" key="5">
    <source>
        <dbReference type="ARBA" id="ARBA00022466"/>
    </source>
</evidence>
<dbReference type="GO" id="GO:0005886">
    <property type="term" value="C:plasma membrane"/>
    <property type="evidence" value="ECO:0007669"/>
    <property type="project" value="UniProtKB-SubCell"/>
</dbReference>
<dbReference type="PANTHER" id="PTHR46594:SF4">
    <property type="entry name" value="P-TYPE CATION-TRANSPORTING ATPASE"/>
    <property type="match status" value="1"/>
</dbReference>